<keyword evidence="2 5" id="KW-0812">Transmembrane</keyword>
<dbReference type="Proteomes" id="UP000615760">
    <property type="component" value="Unassembled WGS sequence"/>
</dbReference>
<feature type="domain" description="Mechanosensitive ion channel MscS" evidence="6">
    <location>
        <begin position="189"/>
        <end position="257"/>
    </location>
</feature>
<evidence type="ECO:0000256" key="5">
    <source>
        <dbReference type="SAM" id="Phobius"/>
    </source>
</evidence>
<evidence type="ECO:0000256" key="3">
    <source>
        <dbReference type="ARBA" id="ARBA00022989"/>
    </source>
</evidence>
<feature type="transmembrane region" description="Helical" evidence="5">
    <location>
        <begin position="105"/>
        <end position="123"/>
    </location>
</feature>
<dbReference type="Gene3D" id="2.30.30.60">
    <property type="match status" value="1"/>
</dbReference>
<sequence>MDLFNWAYDAFRNLDFSHTTAFYGNLIVNIIVITIVAYLLDFISKKVLVVAFGAFAARTKTSFDDFLVEHKTSKFIAHLVPLLFVYHTLPIVLKDFSYLEGIFEKGVAIFIIFLILWIVKSALNAIKSFLKVQPNFSDKPIDSYVQVIMIILWLFGVIGMIMVLFSVEFLSIIGTFGAVSAIILLVFKDTILGFVASIQVSANDMVRIGDWITMEKYGADGDVIEINLATVKVRNFDNTTTTLPTYSLISDSFKNWRGMVNSGGRRIKRHVLIKTKSVRFIEKDELEKFKKIQLLNSYIEHRQLDIEKYNIQNEIDKSLILNGRNLTNLGLFRKYISQYVEKHPAINKDLTMMCRHLQPTEKGIPIEIYAFSSDKRWENYEYIMADIFDHVIASVQYFDLEIFEFPSQGASLIQEQE</sequence>
<evidence type="ECO:0000313" key="8">
    <source>
        <dbReference type="Proteomes" id="UP000615760"/>
    </source>
</evidence>
<dbReference type="RefSeq" id="WP_188619437.1">
    <property type="nucleotide sequence ID" value="NZ_BMJE01000001.1"/>
</dbReference>
<evidence type="ECO:0000256" key="4">
    <source>
        <dbReference type="ARBA" id="ARBA00023136"/>
    </source>
</evidence>
<dbReference type="InterPro" id="IPR006685">
    <property type="entry name" value="MscS_channel_2nd"/>
</dbReference>
<keyword evidence="3 5" id="KW-1133">Transmembrane helix</keyword>
<dbReference type="InterPro" id="IPR023408">
    <property type="entry name" value="MscS_beta-dom_sf"/>
</dbReference>
<comment type="subcellular location">
    <subcellularLocation>
        <location evidence="1">Membrane</location>
    </subcellularLocation>
</comment>
<gene>
    <name evidence="7" type="primary">mscS2</name>
    <name evidence="7" type="ORF">GCM10007424_02790</name>
</gene>
<dbReference type="InterPro" id="IPR010920">
    <property type="entry name" value="LSM_dom_sf"/>
</dbReference>
<evidence type="ECO:0000256" key="1">
    <source>
        <dbReference type="ARBA" id="ARBA00004370"/>
    </source>
</evidence>
<feature type="transmembrane region" description="Helical" evidence="5">
    <location>
        <begin position="144"/>
        <end position="163"/>
    </location>
</feature>
<dbReference type="EMBL" id="BMJE01000001">
    <property type="protein sequence ID" value="GGB66288.1"/>
    <property type="molecule type" value="Genomic_DNA"/>
</dbReference>
<dbReference type="Pfam" id="PF00924">
    <property type="entry name" value="MS_channel_2nd"/>
    <property type="match status" value="1"/>
</dbReference>
<evidence type="ECO:0000313" key="7">
    <source>
        <dbReference type="EMBL" id="GGB66288.1"/>
    </source>
</evidence>
<keyword evidence="4 5" id="KW-0472">Membrane</keyword>
<keyword evidence="8" id="KW-1185">Reference proteome</keyword>
<reference evidence="8" key="1">
    <citation type="journal article" date="2019" name="Int. J. Syst. Evol. Microbiol.">
        <title>The Global Catalogue of Microorganisms (GCM) 10K type strain sequencing project: providing services to taxonomists for standard genome sequencing and annotation.</title>
        <authorList>
            <consortium name="The Broad Institute Genomics Platform"/>
            <consortium name="The Broad Institute Genome Sequencing Center for Infectious Disease"/>
            <person name="Wu L."/>
            <person name="Ma J."/>
        </authorList>
    </citation>
    <scope>NUCLEOTIDE SEQUENCE [LARGE SCALE GENOMIC DNA]</scope>
    <source>
        <strain evidence="8">CGMCC 1.15461</strain>
    </source>
</reference>
<proteinExistence type="predicted"/>
<evidence type="ECO:0000256" key="2">
    <source>
        <dbReference type="ARBA" id="ARBA00022692"/>
    </source>
</evidence>
<name>A0ABQ1JDR6_9FLAO</name>
<protein>
    <submittedName>
        <fullName evidence="7">Mechanosensitive ion channel protein MscS</fullName>
    </submittedName>
</protein>
<dbReference type="PANTHER" id="PTHR30414">
    <property type="entry name" value="MINICONDUCTANCE MECHANOSENSITIVE CHANNEL YBDG"/>
    <property type="match status" value="1"/>
</dbReference>
<feature type="transmembrane region" description="Helical" evidence="5">
    <location>
        <begin position="20"/>
        <end position="40"/>
    </location>
</feature>
<dbReference type="PANTHER" id="PTHR30414:SF0">
    <property type="entry name" value="MINICONDUCTANCE MECHANOSENSITIVE CHANNEL YBDG"/>
    <property type="match status" value="1"/>
</dbReference>
<feature type="transmembrane region" description="Helical" evidence="5">
    <location>
        <begin position="169"/>
        <end position="187"/>
    </location>
</feature>
<dbReference type="SUPFAM" id="SSF50182">
    <property type="entry name" value="Sm-like ribonucleoproteins"/>
    <property type="match status" value="1"/>
</dbReference>
<feature type="transmembrane region" description="Helical" evidence="5">
    <location>
        <begin position="75"/>
        <end position="93"/>
    </location>
</feature>
<dbReference type="InterPro" id="IPR030192">
    <property type="entry name" value="YbdG"/>
</dbReference>
<organism evidence="7 8">
    <name type="scientific">Flavobacterium suaedae</name>
    <dbReference type="NCBI Taxonomy" id="1767027"/>
    <lineage>
        <taxon>Bacteria</taxon>
        <taxon>Pseudomonadati</taxon>
        <taxon>Bacteroidota</taxon>
        <taxon>Flavobacteriia</taxon>
        <taxon>Flavobacteriales</taxon>
        <taxon>Flavobacteriaceae</taxon>
        <taxon>Flavobacterium</taxon>
    </lineage>
</organism>
<accession>A0ABQ1JDR6</accession>
<comment type="caution">
    <text evidence="7">The sequence shown here is derived from an EMBL/GenBank/DDBJ whole genome shotgun (WGS) entry which is preliminary data.</text>
</comment>
<evidence type="ECO:0000259" key="6">
    <source>
        <dbReference type="Pfam" id="PF00924"/>
    </source>
</evidence>